<accession>A0A420EL07</accession>
<sequence>MYQQHFGLIQAPFALTPNTALYQALQPHQEAIEVLRVALEQGEGFIKVTGEVGTGKTLLCRKLLNEMGEGYQFAYLPNPTLKAEELYPALAAELEIHGQDEQCPLLIDRIHRCLIQKAQQSIRVVLVIDEAQVLSDESLEAIRLLGNLESQTSKLLQIVLFAQPELDKRLSAEHLRQLRQRISFSYKLRALDRDESASYLQHRLHLCGYRGVPLFSAKALLELIAASRGVPRLLNILAHKSLMLCYGQGKRQISEQMVKLAISDTEDCHTQSSSAISAWWLVALILLLSLGAGLLYEGVLA</sequence>
<dbReference type="OrthoDB" id="9780149at2"/>
<keyword evidence="1" id="KW-1133">Transmembrane helix</keyword>
<proteinExistence type="predicted"/>
<evidence type="ECO:0000313" key="3">
    <source>
        <dbReference type="EMBL" id="RKF21378.1"/>
    </source>
</evidence>
<dbReference type="RefSeq" id="WP_120353182.1">
    <property type="nucleotide sequence ID" value="NZ_RAQO01000002.1"/>
</dbReference>
<keyword evidence="4" id="KW-1185">Reference proteome</keyword>
<dbReference type="GO" id="GO:0016887">
    <property type="term" value="F:ATP hydrolysis activity"/>
    <property type="evidence" value="ECO:0007669"/>
    <property type="project" value="InterPro"/>
</dbReference>
<feature type="domain" description="ORC1/DEAH AAA+ ATPase" evidence="2">
    <location>
        <begin position="41"/>
        <end position="170"/>
    </location>
</feature>
<evidence type="ECO:0000259" key="2">
    <source>
        <dbReference type="Pfam" id="PF13401"/>
    </source>
</evidence>
<dbReference type="InterPro" id="IPR052026">
    <property type="entry name" value="ExeA_AAA_ATPase_DNA-bind"/>
</dbReference>
<dbReference type="Gene3D" id="3.40.50.300">
    <property type="entry name" value="P-loop containing nucleotide triphosphate hydrolases"/>
    <property type="match status" value="1"/>
</dbReference>
<keyword evidence="1" id="KW-0472">Membrane</keyword>
<comment type="caution">
    <text evidence="3">The sequence shown here is derived from an EMBL/GenBank/DDBJ whole genome shotgun (WGS) entry which is preliminary data.</text>
</comment>
<name>A0A420EL07_9ALTE</name>
<evidence type="ECO:0000313" key="4">
    <source>
        <dbReference type="Proteomes" id="UP000286482"/>
    </source>
</evidence>
<dbReference type="AlphaFoldDB" id="A0A420EL07"/>
<organism evidence="3 4">
    <name type="scientific">Alginatibacterium sediminis</name>
    <dbReference type="NCBI Taxonomy" id="2164068"/>
    <lineage>
        <taxon>Bacteria</taxon>
        <taxon>Pseudomonadati</taxon>
        <taxon>Pseudomonadota</taxon>
        <taxon>Gammaproteobacteria</taxon>
        <taxon>Alteromonadales</taxon>
        <taxon>Alteromonadaceae</taxon>
        <taxon>Alginatibacterium</taxon>
    </lineage>
</organism>
<dbReference type="InterPro" id="IPR027417">
    <property type="entry name" value="P-loop_NTPase"/>
</dbReference>
<dbReference type="Pfam" id="PF13401">
    <property type="entry name" value="AAA_22"/>
    <property type="match status" value="1"/>
</dbReference>
<protein>
    <submittedName>
        <fullName evidence="3">DUF2075 domain-containing protein</fullName>
    </submittedName>
</protein>
<feature type="transmembrane region" description="Helical" evidence="1">
    <location>
        <begin position="278"/>
        <end position="296"/>
    </location>
</feature>
<dbReference type="EMBL" id="RAQO01000002">
    <property type="protein sequence ID" value="RKF21378.1"/>
    <property type="molecule type" value="Genomic_DNA"/>
</dbReference>
<dbReference type="InterPro" id="IPR049945">
    <property type="entry name" value="AAA_22"/>
</dbReference>
<dbReference type="Proteomes" id="UP000286482">
    <property type="component" value="Unassembled WGS sequence"/>
</dbReference>
<keyword evidence="1" id="KW-0812">Transmembrane</keyword>
<dbReference type="PANTHER" id="PTHR35894">
    <property type="entry name" value="GENERAL SECRETION PATHWAY PROTEIN A-RELATED"/>
    <property type="match status" value="1"/>
</dbReference>
<reference evidence="3 4" key="1">
    <citation type="submission" date="2018-09" db="EMBL/GenBank/DDBJ databases">
        <authorList>
            <person name="Wang Z."/>
        </authorList>
    </citation>
    <scope>NUCLEOTIDE SEQUENCE [LARGE SCALE GENOMIC DNA]</scope>
    <source>
        <strain evidence="3 4">ALS 81</strain>
    </source>
</reference>
<dbReference type="SUPFAM" id="SSF52540">
    <property type="entry name" value="P-loop containing nucleoside triphosphate hydrolases"/>
    <property type="match status" value="1"/>
</dbReference>
<dbReference type="CDD" id="cd00009">
    <property type="entry name" value="AAA"/>
    <property type="match status" value="1"/>
</dbReference>
<gene>
    <name evidence="3" type="ORF">DBZ36_01625</name>
</gene>
<evidence type="ECO:0000256" key="1">
    <source>
        <dbReference type="SAM" id="Phobius"/>
    </source>
</evidence>
<dbReference type="PANTHER" id="PTHR35894:SF7">
    <property type="entry name" value="GENERAL SECRETION PATHWAY PROTEIN A-RELATED"/>
    <property type="match status" value="1"/>
</dbReference>